<dbReference type="GO" id="GO:0015031">
    <property type="term" value="P:protein transport"/>
    <property type="evidence" value="ECO:0007669"/>
    <property type="project" value="InterPro"/>
</dbReference>
<dbReference type="InterPro" id="IPR007273">
    <property type="entry name" value="SCAMP"/>
</dbReference>
<name>A0A1G4HZU1_TRYEQ</name>
<evidence type="ECO:0000256" key="5">
    <source>
        <dbReference type="SAM" id="MobiDB-lite"/>
    </source>
</evidence>
<evidence type="ECO:0000256" key="4">
    <source>
        <dbReference type="ARBA" id="ARBA00023136"/>
    </source>
</evidence>
<organism evidence="7 8">
    <name type="scientific">Trypanosoma equiperdum</name>
    <dbReference type="NCBI Taxonomy" id="5694"/>
    <lineage>
        <taxon>Eukaryota</taxon>
        <taxon>Discoba</taxon>
        <taxon>Euglenozoa</taxon>
        <taxon>Kinetoplastea</taxon>
        <taxon>Metakinetoplastina</taxon>
        <taxon>Trypanosomatida</taxon>
        <taxon>Trypanosomatidae</taxon>
        <taxon>Trypanosoma</taxon>
    </lineage>
</organism>
<feature type="transmembrane region" description="Helical" evidence="6">
    <location>
        <begin position="351"/>
        <end position="372"/>
    </location>
</feature>
<feature type="compositionally biased region" description="Polar residues" evidence="5">
    <location>
        <begin position="18"/>
        <end position="30"/>
    </location>
</feature>
<comment type="caution">
    <text evidence="7">The sequence shown here is derived from an EMBL/GenBank/DDBJ whole genome shotgun (WGS) entry which is preliminary data.</text>
</comment>
<evidence type="ECO:0000256" key="3">
    <source>
        <dbReference type="ARBA" id="ARBA00022989"/>
    </source>
</evidence>
<feature type="compositionally biased region" description="Basic and acidic residues" evidence="5">
    <location>
        <begin position="64"/>
        <end position="85"/>
    </location>
</feature>
<dbReference type="VEuPathDB" id="TriTrypDB:TEOVI_000899800"/>
<evidence type="ECO:0000256" key="2">
    <source>
        <dbReference type="ARBA" id="ARBA00022692"/>
    </source>
</evidence>
<gene>
    <name evidence="7" type="ORF">TEOVI_000899800</name>
</gene>
<dbReference type="PANTHER" id="PTHR10687">
    <property type="entry name" value="SECRETORY CARRIER-ASSOCIATED MEMBRANE PROTEIN SCAMP"/>
    <property type="match status" value="1"/>
</dbReference>
<feature type="compositionally biased region" description="Basic and acidic residues" evidence="5">
    <location>
        <begin position="31"/>
        <end position="47"/>
    </location>
</feature>
<accession>A0A1G4HZU1</accession>
<proteinExistence type="predicted"/>
<evidence type="ECO:0000256" key="1">
    <source>
        <dbReference type="ARBA" id="ARBA00004141"/>
    </source>
</evidence>
<keyword evidence="3 6" id="KW-1133">Transmembrane helix</keyword>
<evidence type="ECO:0000313" key="8">
    <source>
        <dbReference type="Proteomes" id="UP000195570"/>
    </source>
</evidence>
<dbReference type="GO" id="GO:0055038">
    <property type="term" value="C:recycling endosome membrane"/>
    <property type="evidence" value="ECO:0007669"/>
    <property type="project" value="TreeGrafter"/>
</dbReference>
<feature type="region of interest" description="Disordered" evidence="5">
    <location>
        <begin position="1"/>
        <end position="122"/>
    </location>
</feature>
<dbReference type="Proteomes" id="UP000195570">
    <property type="component" value="Unassembled WGS sequence"/>
</dbReference>
<comment type="subcellular location">
    <subcellularLocation>
        <location evidence="1">Membrane</location>
        <topology evidence="1">Multi-pass membrane protein</topology>
    </subcellularLocation>
</comment>
<protein>
    <submittedName>
        <fullName evidence="7">SCAMP family, putative</fullName>
    </submittedName>
</protein>
<dbReference type="GO" id="GO:0032588">
    <property type="term" value="C:trans-Golgi network membrane"/>
    <property type="evidence" value="ECO:0007669"/>
    <property type="project" value="TreeGrafter"/>
</dbReference>
<dbReference type="Pfam" id="PF04144">
    <property type="entry name" value="SCAMP"/>
    <property type="match status" value="1"/>
</dbReference>
<keyword evidence="4 6" id="KW-0472">Membrane</keyword>
<evidence type="ECO:0000313" key="7">
    <source>
        <dbReference type="EMBL" id="SCU64901.1"/>
    </source>
</evidence>
<feature type="transmembrane region" description="Helical" evidence="6">
    <location>
        <begin position="235"/>
        <end position="257"/>
    </location>
</feature>
<dbReference type="RefSeq" id="XP_067076594.1">
    <property type="nucleotide sequence ID" value="XM_067220493.1"/>
</dbReference>
<keyword evidence="2 6" id="KW-0812">Transmembrane</keyword>
<reference evidence="7" key="1">
    <citation type="submission" date="2016-09" db="EMBL/GenBank/DDBJ databases">
        <authorList>
            <person name="Hebert L."/>
            <person name="Moumen B."/>
        </authorList>
    </citation>
    <scope>NUCLEOTIDE SEQUENCE [LARGE SCALE GENOMIC DNA]</scope>
    <source>
        <strain evidence="7">OVI</strain>
    </source>
</reference>
<sequence>MFGRGFGANEIREEYNFGPSNADDQAPSGNHDSRTHQSQRQEARGSHDTPTNMEEMNVFSESDESLHRSRRSEDVPAASRYRDAHSSSFYPEGSALSTTEIPSHPPPSAVASNQGVSGGDGDGLNVTAGGVAAQLPEVSKTDIVKEITGRSNTNTNGMTVDGKEHALLVERWKNAMAEEERLNILQRQVEYQLKATEGANLEANFPPKFLCIKPLVNHTIGMVPEPRRKYVKFNYVIWMVNCVLLVANASVAITVAFSPYENEFEGPKASNKAQATALSIAYLLGVPLSFFVWHWPIYKACITGLATRHLVSLCGLLVALAFAIFMLVGLPDTGACGAILAMEVYEGKSNYLLIPLGVVISLWCFETAYFFYCMVVQWKFYRLDIMAQREARSHIDNVIGV</sequence>
<feature type="transmembrane region" description="Helical" evidence="6">
    <location>
        <begin position="310"/>
        <end position="331"/>
    </location>
</feature>
<evidence type="ECO:0000256" key="6">
    <source>
        <dbReference type="SAM" id="Phobius"/>
    </source>
</evidence>
<dbReference type="PANTHER" id="PTHR10687:SF85">
    <property type="entry name" value="SCAMP FAMILY PROTEIN"/>
    <property type="match status" value="1"/>
</dbReference>
<dbReference type="GeneID" id="92382932"/>
<dbReference type="EMBL" id="CZPT02000171">
    <property type="protein sequence ID" value="SCU64901.1"/>
    <property type="molecule type" value="Genomic_DNA"/>
</dbReference>
<feature type="transmembrane region" description="Helical" evidence="6">
    <location>
        <begin position="277"/>
        <end position="298"/>
    </location>
</feature>
<keyword evidence="8" id="KW-1185">Reference proteome</keyword>
<dbReference type="AlphaFoldDB" id="A0A1G4HZU1"/>